<keyword evidence="1" id="KW-1133">Transmembrane helix</keyword>
<dbReference type="EMBL" id="CP005385">
    <property type="protein sequence ID" value="AGK03472.1"/>
    <property type="molecule type" value="Genomic_DNA"/>
</dbReference>
<evidence type="ECO:0000313" key="3">
    <source>
        <dbReference type="EMBL" id="AGK03472.1"/>
    </source>
</evidence>
<reference evidence="2 4" key="1">
    <citation type="journal article" date="2010" name="Stand. Genomic Sci.">
        <title>Complete genome sequence of Meiothermus ruber type strain (21).</title>
        <authorList>
            <person name="Tindall B.J."/>
            <person name="Sikorski J."/>
            <person name="Lucas S."/>
            <person name="Goltsman E."/>
            <person name="Copeland A."/>
            <person name="Glavina Del Rio T."/>
            <person name="Nolan M."/>
            <person name="Tice H."/>
            <person name="Cheng J.F."/>
            <person name="Han C."/>
            <person name="Pitluck S."/>
            <person name="Liolios K."/>
            <person name="Ivanova N."/>
            <person name="Mavromatis K."/>
            <person name="Ovchinnikova G."/>
            <person name="Pati A."/>
            <person name="Fahnrich R."/>
            <person name="Goodwin L."/>
            <person name="Chen A."/>
            <person name="Palaniappan K."/>
            <person name="Land M."/>
            <person name="Hauser L."/>
            <person name="Chang Y.J."/>
            <person name="Jeffries C.D."/>
            <person name="Rohde M."/>
            <person name="Goker M."/>
            <person name="Woyke T."/>
            <person name="Bristow J."/>
            <person name="Eisen J.A."/>
            <person name="Markowitz V."/>
            <person name="Hugenholtz P."/>
            <person name="Kyrpides N.C."/>
            <person name="Klenk H.P."/>
            <person name="Lapidus A."/>
        </authorList>
    </citation>
    <scope>NUCLEOTIDE SEQUENCE [LARGE SCALE GENOMIC DNA]</scope>
    <source>
        <strain evidence="4">ATCC 35948 / DSM 1279 / VKM B-1258 / 21</strain>
        <strain evidence="2">DSM 1279</strain>
    </source>
</reference>
<dbReference type="Proteomes" id="UP000013026">
    <property type="component" value="Chromosome"/>
</dbReference>
<sequence>MNAVRQHTLEFFGRVAFFAGASMMAVKASVGVTSGSLSLGAWVSSPEFLWFLFALAMGLQAIFGVNRKLIARRPELTGFVHWNYLALGVLYFLLSLFYSFFVKPSYQILP</sequence>
<dbReference type="OrthoDB" id="27505at2"/>
<feature type="transmembrane region" description="Helical" evidence="1">
    <location>
        <begin position="50"/>
        <end position="70"/>
    </location>
</feature>
<dbReference type="Proteomes" id="UP000006655">
    <property type="component" value="Chromosome"/>
</dbReference>
<name>D3PLC3_MEIRD</name>
<evidence type="ECO:0000256" key="1">
    <source>
        <dbReference type="SAM" id="Phobius"/>
    </source>
</evidence>
<dbReference type="RefSeq" id="WP_013012538.1">
    <property type="nucleotide sequence ID" value="NC_013946.1"/>
</dbReference>
<reference evidence="3" key="2">
    <citation type="submission" date="2013-04" db="EMBL/GenBank/DDBJ databases">
        <title>Non-Hybrid, Finished Microbial Genome Assemblies from Long-Read SMRT Sequencing Data.</title>
        <authorList>
            <person name="Klammer A."/>
            <person name="Drake J."/>
            <person name="Heiner C."/>
            <person name="Clum A."/>
            <person name="Copeland A."/>
            <person name="Huddleston J."/>
            <person name="Eichler E."/>
            <person name="Turner S.W."/>
        </authorList>
    </citation>
    <scope>NUCLEOTIDE SEQUENCE</scope>
    <source>
        <strain evidence="3">DSM 1279</strain>
    </source>
</reference>
<dbReference type="KEGG" id="mrb:Mrub_0240"/>
<accession>D3PLC3</accession>
<dbReference type="PATRIC" id="fig|504728.9.peg.171"/>
<keyword evidence="4" id="KW-1185">Reference proteome</keyword>
<dbReference type="KEGG" id="mre:K649_00810"/>
<feature type="transmembrane region" description="Helical" evidence="1">
    <location>
        <begin position="82"/>
        <end position="101"/>
    </location>
</feature>
<keyword evidence="1" id="KW-0472">Membrane</keyword>
<dbReference type="EMBL" id="CP001743">
    <property type="protein sequence ID" value="ADD27019.1"/>
    <property type="molecule type" value="Genomic_DNA"/>
</dbReference>
<feature type="transmembrane region" description="Helical" evidence="1">
    <location>
        <begin position="12"/>
        <end position="30"/>
    </location>
</feature>
<gene>
    <name evidence="2" type="ordered locus">Mrub_0240</name>
    <name evidence="3" type="ORF">K649_00810</name>
</gene>
<evidence type="ECO:0000313" key="4">
    <source>
        <dbReference type="Proteomes" id="UP000006655"/>
    </source>
</evidence>
<protein>
    <submittedName>
        <fullName evidence="3">Uncharacterized protein</fullName>
    </submittedName>
</protein>
<dbReference type="AlphaFoldDB" id="D3PLC3"/>
<evidence type="ECO:0000313" key="2">
    <source>
        <dbReference type="EMBL" id="ADD27019.1"/>
    </source>
</evidence>
<organism evidence="3 5">
    <name type="scientific">Meiothermus ruber (strain ATCC 35948 / DSM 1279 / VKM B-1258 / 21)</name>
    <name type="common">Thermus ruber</name>
    <dbReference type="NCBI Taxonomy" id="504728"/>
    <lineage>
        <taxon>Bacteria</taxon>
        <taxon>Thermotogati</taxon>
        <taxon>Deinococcota</taxon>
        <taxon>Deinococci</taxon>
        <taxon>Thermales</taxon>
        <taxon>Thermaceae</taxon>
        <taxon>Meiothermus</taxon>
    </lineage>
</organism>
<proteinExistence type="predicted"/>
<evidence type="ECO:0000313" key="5">
    <source>
        <dbReference type="Proteomes" id="UP000013026"/>
    </source>
</evidence>
<keyword evidence="1" id="KW-0812">Transmembrane</keyword>
<reference evidence="3 5" key="3">
    <citation type="submission" date="2013-04" db="EMBL/GenBank/DDBJ databases">
        <authorList>
            <person name="Chin J."/>
            <person name="Alexander D.H."/>
            <person name="Marks P."/>
            <person name="Korlach J."/>
            <person name="Clum A."/>
            <person name="Copeland A."/>
        </authorList>
    </citation>
    <scope>NUCLEOTIDE SEQUENCE [LARGE SCALE GENOMIC DNA]</scope>
    <source>
        <strain evidence="5">ATCC 35948 / DSM 1279 / VKM B-1258 / 21</strain>
        <strain evidence="3">DSM 1279</strain>
    </source>
</reference>